<dbReference type="InterPro" id="IPR016192">
    <property type="entry name" value="APOBEC/CMP_deaminase_Zn-bd"/>
</dbReference>
<proteinExistence type="inferred from homology"/>
<evidence type="ECO:0000256" key="4">
    <source>
        <dbReference type="ARBA" id="ARBA00022833"/>
    </source>
</evidence>
<dbReference type="Proteomes" id="UP000177097">
    <property type="component" value="Unassembled WGS sequence"/>
</dbReference>
<sequence>MENIGLIQKAASVIAPRKVGDRLFGDVGAALVTDKGNVYTGVCIDTSGIGFCAEQSAIAAMMTAGETKVEKIVATWKDENGDTFVISPCGHCREFMRQTHDGKMDIEVVLSKEKTAKLSELLPYRDSWERV</sequence>
<comment type="similarity">
    <text evidence="1">Belongs to the cytidine and deoxycytidylate deaminase family.</text>
</comment>
<organism evidence="6 7">
    <name type="scientific">Candidatus Uhrbacteria bacterium RIFCSPHIGHO2_02_FULL_53_13</name>
    <dbReference type="NCBI Taxonomy" id="1802389"/>
    <lineage>
        <taxon>Bacteria</taxon>
        <taxon>Candidatus Uhriibacteriota</taxon>
    </lineage>
</organism>
<dbReference type="STRING" id="1802389.A3C17_02375"/>
<evidence type="ECO:0000313" key="7">
    <source>
        <dbReference type="Proteomes" id="UP000177097"/>
    </source>
</evidence>
<keyword evidence="3" id="KW-0378">Hydrolase</keyword>
<dbReference type="GO" id="GO:0008270">
    <property type="term" value="F:zinc ion binding"/>
    <property type="evidence" value="ECO:0007669"/>
    <property type="project" value="InterPro"/>
</dbReference>
<dbReference type="CDD" id="cd01283">
    <property type="entry name" value="cytidine_deaminase"/>
    <property type="match status" value="1"/>
</dbReference>
<dbReference type="AlphaFoldDB" id="A0A1F7U019"/>
<dbReference type="Gene3D" id="3.40.140.10">
    <property type="entry name" value="Cytidine Deaminase, domain 2"/>
    <property type="match status" value="1"/>
</dbReference>
<gene>
    <name evidence="6" type="ORF">A3C17_02375</name>
</gene>
<dbReference type="PROSITE" id="PS51747">
    <property type="entry name" value="CYT_DCMP_DEAMINASES_2"/>
    <property type="match status" value="1"/>
</dbReference>
<dbReference type="PANTHER" id="PTHR11644:SF2">
    <property type="entry name" value="CYTIDINE DEAMINASE"/>
    <property type="match status" value="1"/>
</dbReference>
<dbReference type="InterPro" id="IPR002125">
    <property type="entry name" value="CMP_dCMP_dom"/>
</dbReference>
<dbReference type="EMBL" id="MGDX01000009">
    <property type="protein sequence ID" value="OGL71630.1"/>
    <property type="molecule type" value="Genomic_DNA"/>
</dbReference>
<evidence type="ECO:0000256" key="3">
    <source>
        <dbReference type="ARBA" id="ARBA00022801"/>
    </source>
</evidence>
<dbReference type="GO" id="GO:0055086">
    <property type="term" value="P:nucleobase-containing small molecule metabolic process"/>
    <property type="evidence" value="ECO:0007669"/>
    <property type="project" value="UniProtKB-ARBA"/>
</dbReference>
<keyword evidence="4" id="KW-0862">Zinc</keyword>
<protein>
    <recommendedName>
        <fullName evidence="5">CMP/dCMP-type deaminase domain-containing protein</fullName>
    </recommendedName>
</protein>
<dbReference type="GO" id="GO:0004126">
    <property type="term" value="F:cytidine deaminase activity"/>
    <property type="evidence" value="ECO:0007669"/>
    <property type="project" value="TreeGrafter"/>
</dbReference>
<dbReference type="InterPro" id="IPR050202">
    <property type="entry name" value="Cyt/Deoxycyt_deaminase"/>
</dbReference>
<name>A0A1F7U019_9BACT</name>
<feature type="domain" description="CMP/dCMP-type deaminase" evidence="5">
    <location>
        <begin position="2"/>
        <end position="129"/>
    </location>
</feature>
<dbReference type="Pfam" id="PF00383">
    <property type="entry name" value="dCMP_cyt_deam_1"/>
    <property type="match status" value="1"/>
</dbReference>
<dbReference type="PANTHER" id="PTHR11644">
    <property type="entry name" value="CYTIDINE DEAMINASE"/>
    <property type="match status" value="1"/>
</dbReference>
<comment type="caution">
    <text evidence="6">The sequence shown here is derived from an EMBL/GenBank/DDBJ whole genome shotgun (WGS) entry which is preliminary data.</text>
</comment>
<evidence type="ECO:0000313" key="6">
    <source>
        <dbReference type="EMBL" id="OGL71630.1"/>
    </source>
</evidence>
<keyword evidence="2" id="KW-0479">Metal-binding</keyword>
<dbReference type="InterPro" id="IPR016193">
    <property type="entry name" value="Cytidine_deaminase-like"/>
</dbReference>
<reference evidence="6 7" key="1">
    <citation type="journal article" date="2016" name="Nat. Commun.">
        <title>Thousands of microbial genomes shed light on interconnected biogeochemical processes in an aquifer system.</title>
        <authorList>
            <person name="Anantharaman K."/>
            <person name="Brown C.T."/>
            <person name="Hug L.A."/>
            <person name="Sharon I."/>
            <person name="Castelle C.J."/>
            <person name="Probst A.J."/>
            <person name="Thomas B.C."/>
            <person name="Singh A."/>
            <person name="Wilkins M.J."/>
            <person name="Karaoz U."/>
            <person name="Brodie E.L."/>
            <person name="Williams K.H."/>
            <person name="Hubbard S.S."/>
            <person name="Banfield J.F."/>
        </authorList>
    </citation>
    <scope>NUCLEOTIDE SEQUENCE [LARGE SCALE GENOMIC DNA]</scope>
</reference>
<evidence type="ECO:0000259" key="5">
    <source>
        <dbReference type="PROSITE" id="PS51747"/>
    </source>
</evidence>
<dbReference type="GO" id="GO:0072527">
    <property type="term" value="P:pyrimidine-containing compound metabolic process"/>
    <property type="evidence" value="ECO:0007669"/>
    <property type="project" value="UniProtKB-ARBA"/>
</dbReference>
<dbReference type="SUPFAM" id="SSF53927">
    <property type="entry name" value="Cytidine deaminase-like"/>
    <property type="match status" value="1"/>
</dbReference>
<dbReference type="GO" id="GO:0042802">
    <property type="term" value="F:identical protein binding"/>
    <property type="evidence" value="ECO:0007669"/>
    <property type="project" value="UniProtKB-ARBA"/>
</dbReference>
<accession>A0A1F7U019</accession>
<dbReference type="PROSITE" id="PS00903">
    <property type="entry name" value="CYT_DCMP_DEAMINASES_1"/>
    <property type="match status" value="1"/>
</dbReference>
<evidence type="ECO:0000256" key="2">
    <source>
        <dbReference type="ARBA" id="ARBA00022723"/>
    </source>
</evidence>
<evidence type="ECO:0000256" key="1">
    <source>
        <dbReference type="ARBA" id="ARBA00006576"/>
    </source>
</evidence>
<dbReference type="GO" id="GO:0005829">
    <property type="term" value="C:cytosol"/>
    <property type="evidence" value="ECO:0007669"/>
    <property type="project" value="TreeGrafter"/>
</dbReference>